<gene>
    <name evidence="10" type="ORF">ACFSUF_16210</name>
</gene>
<keyword evidence="4" id="KW-0547">Nucleotide-binding</keyword>
<reference evidence="11" key="1">
    <citation type="journal article" date="2019" name="Int. J. Syst. Evol. Microbiol.">
        <title>The Global Catalogue of Microorganisms (GCM) 10K type strain sequencing project: providing services to taxonomists for standard genome sequencing and annotation.</title>
        <authorList>
            <consortium name="The Broad Institute Genomics Platform"/>
            <consortium name="The Broad Institute Genome Sequencing Center for Infectious Disease"/>
            <person name="Wu L."/>
            <person name="Ma J."/>
        </authorList>
    </citation>
    <scope>NUCLEOTIDE SEQUENCE [LARGE SCALE GENOMIC DNA]</scope>
    <source>
        <strain evidence="11">KCTC 3950</strain>
    </source>
</reference>
<keyword evidence="3 10" id="KW-0808">Transferase</keyword>
<dbReference type="RefSeq" id="WP_377604287.1">
    <property type="nucleotide sequence ID" value="NZ_JBHUME010000009.1"/>
</dbReference>
<protein>
    <recommendedName>
        <fullName evidence="2">non-specific protein-tyrosine kinase</fullName>
        <ecNumber evidence="2">2.7.10.2</ecNumber>
    </recommendedName>
</protein>
<dbReference type="Proteomes" id="UP001597541">
    <property type="component" value="Unassembled WGS sequence"/>
</dbReference>
<accession>A0ABW5PGR9</accession>
<dbReference type="InterPro" id="IPR005702">
    <property type="entry name" value="Wzc-like_C"/>
</dbReference>
<dbReference type="Gene3D" id="3.40.50.300">
    <property type="entry name" value="P-loop containing nucleotide triphosphate hydrolases"/>
    <property type="match status" value="1"/>
</dbReference>
<dbReference type="NCBIfam" id="TIGR01007">
    <property type="entry name" value="eps_fam"/>
    <property type="match status" value="1"/>
</dbReference>
<keyword evidence="6" id="KW-0067">ATP-binding</keyword>
<proteinExistence type="inferred from homology"/>
<evidence type="ECO:0000256" key="1">
    <source>
        <dbReference type="ARBA" id="ARBA00007316"/>
    </source>
</evidence>
<keyword evidence="11" id="KW-1185">Reference proteome</keyword>
<feature type="domain" description="AAA" evidence="9">
    <location>
        <begin position="54"/>
        <end position="203"/>
    </location>
</feature>
<dbReference type="PANTHER" id="PTHR32309">
    <property type="entry name" value="TYROSINE-PROTEIN KINASE"/>
    <property type="match status" value="1"/>
</dbReference>
<organism evidence="10 11">
    <name type="scientific">Paenibacillus gansuensis</name>
    <dbReference type="NCBI Taxonomy" id="306542"/>
    <lineage>
        <taxon>Bacteria</taxon>
        <taxon>Bacillati</taxon>
        <taxon>Bacillota</taxon>
        <taxon>Bacilli</taxon>
        <taxon>Bacillales</taxon>
        <taxon>Paenibacillaceae</taxon>
        <taxon>Paenibacillus</taxon>
    </lineage>
</organism>
<dbReference type="InterPro" id="IPR027417">
    <property type="entry name" value="P-loop_NTPase"/>
</dbReference>
<dbReference type="CDD" id="cd05387">
    <property type="entry name" value="BY-kinase"/>
    <property type="match status" value="1"/>
</dbReference>
<dbReference type="EC" id="2.7.10.2" evidence="2"/>
<evidence type="ECO:0000256" key="8">
    <source>
        <dbReference type="ARBA" id="ARBA00051245"/>
    </source>
</evidence>
<dbReference type="SUPFAM" id="SSF52540">
    <property type="entry name" value="P-loop containing nucleoside triphosphate hydrolases"/>
    <property type="match status" value="1"/>
</dbReference>
<evidence type="ECO:0000256" key="7">
    <source>
        <dbReference type="ARBA" id="ARBA00023137"/>
    </source>
</evidence>
<evidence type="ECO:0000256" key="4">
    <source>
        <dbReference type="ARBA" id="ARBA00022741"/>
    </source>
</evidence>
<evidence type="ECO:0000256" key="6">
    <source>
        <dbReference type="ARBA" id="ARBA00022840"/>
    </source>
</evidence>
<dbReference type="InterPro" id="IPR050445">
    <property type="entry name" value="Bact_polysacc_biosynth/exp"/>
</dbReference>
<dbReference type="InterPro" id="IPR025669">
    <property type="entry name" value="AAA_dom"/>
</dbReference>
<keyword evidence="5 10" id="KW-0418">Kinase</keyword>
<sequence length="216" mass="23093">MVLKAGGITVRRSLTVYHNPQSSAAEQYRSIRNNIQFFSENHKVRSMVVTSPGTGEGKTTTACNLALSIAARGERVLLIDADFKTPTMHLTFNVPNTGGLTSVLIGKLSLAEAMYPSDIPGLDILPSGPVGMRSAELITSQGISFLLQRAKEKYDTVIIDGPPVLISSDAAVLANLCGGVIFVVQRGKTQKEAASEAKRTLERVKANILGVVVNKK</sequence>
<dbReference type="Pfam" id="PF13614">
    <property type="entry name" value="AAA_31"/>
    <property type="match status" value="1"/>
</dbReference>
<comment type="caution">
    <text evidence="10">The sequence shown here is derived from an EMBL/GenBank/DDBJ whole genome shotgun (WGS) entry which is preliminary data.</text>
</comment>
<name>A0ABW5PGR9_9BACL</name>
<evidence type="ECO:0000313" key="11">
    <source>
        <dbReference type="Proteomes" id="UP001597541"/>
    </source>
</evidence>
<keyword evidence="7" id="KW-0829">Tyrosine-protein kinase</keyword>
<comment type="similarity">
    <text evidence="1">Belongs to the CpsD/CapB family.</text>
</comment>
<dbReference type="PANTHER" id="PTHR32309:SF13">
    <property type="entry name" value="FERRIC ENTEROBACTIN TRANSPORT PROTEIN FEPE"/>
    <property type="match status" value="1"/>
</dbReference>
<dbReference type="GO" id="GO:0004715">
    <property type="term" value="F:non-membrane spanning protein tyrosine kinase activity"/>
    <property type="evidence" value="ECO:0007669"/>
    <property type="project" value="UniProtKB-EC"/>
</dbReference>
<evidence type="ECO:0000256" key="3">
    <source>
        <dbReference type="ARBA" id="ARBA00022679"/>
    </source>
</evidence>
<evidence type="ECO:0000313" key="10">
    <source>
        <dbReference type="EMBL" id="MFD2613960.1"/>
    </source>
</evidence>
<dbReference type="EMBL" id="JBHUME010000009">
    <property type="protein sequence ID" value="MFD2613960.1"/>
    <property type="molecule type" value="Genomic_DNA"/>
</dbReference>
<evidence type="ECO:0000256" key="2">
    <source>
        <dbReference type="ARBA" id="ARBA00011903"/>
    </source>
</evidence>
<evidence type="ECO:0000259" key="9">
    <source>
        <dbReference type="Pfam" id="PF13614"/>
    </source>
</evidence>
<comment type="catalytic activity">
    <reaction evidence="8">
        <text>L-tyrosyl-[protein] + ATP = O-phospho-L-tyrosyl-[protein] + ADP + H(+)</text>
        <dbReference type="Rhea" id="RHEA:10596"/>
        <dbReference type="Rhea" id="RHEA-COMP:10136"/>
        <dbReference type="Rhea" id="RHEA-COMP:20101"/>
        <dbReference type="ChEBI" id="CHEBI:15378"/>
        <dbReference type="ChEBI" id="CHEBI:30616"/>
        <dbReference type="ChEBI" id="CHEBI:46858"/>
        <dbReference type="ChEBI" id="CHEBI:61978"/>
        <dbReference type="ChEBI" id="CHEBI:456216"/>
        <dbReference type="EC" id="2.7.10.2"/>
    </reaction>
</comment>
<evidence type="ECO:0000256" key="5">
    <source>
        <dbReference type="ARBA" id="ARBA00022777"/>
    </source>
</evidence>